<dbReference type="SUPFAM" id="SSF52540">
    <property type="entry name" value="P-loop containing nucleoside triphosphate hydrolases"/>
    <property type="match status" value="1"/>
</dbReference>
<evidence type="ECO:0000256" key="18">
    <source>
        <dbReference type="PIRSR" id="PIRSR006135-1"/>
    </source>
</evidence>
<dbReference type="RefSeq" id="WP_110937032.1">
    <property type="nucleotide sequence ID" value="NZ_KZ614146.1"/>
</dbReference>
<keyword evidence="10" id="KW-0169">Cobalamin biosynthesis</keyword>
<keyword evidence="21" id="KW-1185">Reference proteome</keyword>
<dbReference type="GO" id="GO:0005525">
    <property type="term" value="F:GTP binding"/>
    <property type="evidence" value="ECO:0007669"/>
    <property type="project" value="UniProtKB-KW"/>
</dbReference>
<sequence>MIVFISGGARSGKSGLAEKLALSSCENEKGNSTMSKLVYLATSKRSDKEMEDRITRHQKERSATWETLEEPVDIVSVLKQAETDSVILLDCLTIWLSNVMFYENYHEEVIKTIISDVIKQVKLKNIRLLIVSNDVNEEIPHESDVVNRYIYTLEKIHHQLTAEAREVIQVIAGIPVYWKG</sequence>
<comment type="catalytic activity">
    <reaction evidence="1">
        <text>adenosylcob(III)inamide + ATP = adenosylcob(III)inamide phosphate + ADP + H(+)</text>
        <dbReference type="Rhea" id="RHEA:15769"/>
        <dbReference type="ChEBI" id="CHEBI:2480"/>
        <dbReference type="ChEBI" id="CHEBI:15378"/>
        <dbReference type="ChEBI" id="CHEBI:30616"/>
        <dbReference type="ChEBI" id="CHEBI:58502"/>
        <dbReference type="ChEBI" id="CHEBI:456216"/>
        <dbReference type="EC" id="2.7.1.156"/>
    </reaction>
</comment>
<dbReference type="InterPro" id="IPR003203">
    <property type="entry name" value="CobU/CobP"/>
</dbReference>
<feature type="binding site" evidence="19">
    <location>
        <begin position="7"/>
        <end position="14"/>
    </location>
    <ligand>
        <name>GTP</name>
        <dbReference type="ChEBI" id="CHEBI:37565"/>
    </ligand>
</feature>
<dbReference type="OrthoDB" id="9799422at2"/>
<evidence type="ECO:0000256" key="14">
    <source>
        <dbReference type="ARBA" id="ARBA00022840"/>
    </source>
</evidence>
<dbReference type="EMBL" id="PDOE01000008">
    <property type="protein sequence ID" value="RKL66199.1"/>
    <property type="molecule type" value="Genomic_DNA"/>
</dbReference>
<dbReference type="GO" id="GO:0005524">
    <property type="term" value="F:ATP binding"/>
    <property type="evidence" value="ECO:0007669"/>
    <property type="project" value="UniProtKB-KW"/>
</dbReference>
<comment type="catalytic activity">
    <reaction evidence="2">
        <text>adenosylcob(III)inamide phosphate + GTP + H(+) = adenosylcob(III)inamide-GDP + diphosphate</text>
        <dbReference type="Rhea" id="RHEA:22712"/>
        <dbReference type="ChEBI" id="CHEBI:15378"/>
        <dbReference type="ChEBI" id="CHEBI:33019"/>
        <dbReference type="ChEBI" id="CHEBI:37565"/>
        <dbReference type="ChEBI" id="CHEBI:58502"/>
        <dbReference type="ChEBI" id="CHEBI:60487"/>
        <dbReference type="EC" id="2.7.7.62"/>
    </reaction>
</comment>
<protein>
    <recommendedName>
        <fullName evidence="16">Adenosylcobinamide kinase</fullName>
        <ecNumber evidence="8">2.7.1.156</ecNumber>
        <ecNumber evidence="9">2.7.7.62</ecNumber>
    </recommendedName>
    <alternativeName>
        <fullName evidence="17">Adenosylcobinamide-phosphate guanylyltransferase</fullName>
    </alternativeName>
</protein>
<evidence type="ECO:0000256" key="6">
    <source>
        <dbReference type="ARBA" id="ARBA00005159"/>
    </source>
</evidence>
<evidence type="ECO:0000256" key="1">
    <source>
        <dbReference type="ARBA" id="ARBA00000312"/>
    </source>
</evidence>
<evidence type="ECO:0000256" key="5">
    <source>
        <dbReference type="ARBA" id="ARBA00004692"/>
    </source>
</evidence>
<keyword evidence="11" id="KW-0808">Transferase</keyword>
<evidence type="ECO:0000256" key="3">
    <source>
        <dbReference type="ARBA" id="ARBA00001522"/>
    </source>
</evidence>
<dbReference type="EC" id="2.7.7.62" evidence="9"/>
<keyword evidence="14" id="KW-0067">ATP-binding</keyword>
<evidence type="ECO:0000256" key="11">
    <source>
        <dbReference type="ARBA" id="ARBA00022679"/>
    </source>
</evidence>
<proteinExistence type="inferred from homology"/>
<name>A0A3A9K1G0_9BACI</name>
<comment type="catalytic activity">
    <reaction evidence="3">
        <text>adenosylcob(III)inamide + GTP = adenosylcob(III)inamide phosphate + GDP + H(+)</text>
        <dbReference type="Rhea" id="RHEA:15765"/>
        <dbReference type="ChEBI" id="CHEBI:2480"/>
        <dbReference type="ChEBI" id="CHEBI:15378"/>
        <dbReference type="ChEBI" id="CHEBI:37565"/>
        <dbReference type="ChEBI" id="CHEBI:58189"/>
        <dbReference type="ChEBI" id="CHEBI:58502"/>
        <dbReference type="EC" id="2.7.1.156"/>
    </reaction>
</comment>
<comment type="similarity">
    <text evidence="7">Belongs to the CobU/CobP family.</text>
</comment>
<comment type="pathway">
    <text evidence="5">Cofactor biosynthesis; adenosylcobalamin biosynthesis; adenosylcobalamin from cob(II)yrinate a,c-diamide: step 6/7.</text>
</comment>
<feature type="binding site" evidence="19">
    <location>
        <position position="90"/>
    </location>
    <ligand>
        <name>GTP</name>
        <dbReference type="ChEBI" id="CHEBI:37565"/>
    </ligand>
</feature>
<dbReference type="Proteomes" id="UP000281498">
    <property type="component" value="Unassembled WGS sequence"/>
</dbReference>
<evidence type="ECO:0000256" key="2">
    <source>
        <dbReference type="ARBA" id="ARBA00000711"/>
    </source>
</evidence>
<dbReference type="Gene3D" id="3.40.50.300">
    <property type="entry name" value="P-loop containing nucleotide triphosphate hydrolases"/>
    <property type="match status" value="1"/>
</dbReference>
<comment type="caution">
    <text evidence="20">The sequence shown here is derived from an EMBL/GenBank/DDBJ whole genome shotgun (WGS) entry which is preliminary data.</text>
</comment>
<dbReference type="PIRSF" id="PIRSF006135">
    <property type="entry name" value="CobU"/>
    <property type="match status" value="1"/>
</dbReference>
<dbReference type="AlphaFoldDB" id="A0A3A9K1G0"/>
<evidence type="ECO:0000256" key="16">
    <source>
        <dbReference type="ARBA" id="ARBA00029570"/>
    </source>
</evidence>
<comment type="function">
    <text evidence="4">Catalyzes ATP-dependent phosphorylation of adenosylcobinamide and addition of GMP to adenosylcobinamide phosphate.</text>
</comment>
<reference evidence="20 21" key="1">
    <citation type="submission" date="2017-10" db="EMBL/GenBank/DDBJ databases">
        <title>Bacillus sp. nov., a halophilic bacterium isolated from a Keqin Lake.</title>
        <authorList>
            <person name="Wang H."/>
        </authorList>
    </citation>
    <scope>NUCLEOTIDE SEQUENCE [LARGE SCALE GENOMIC DNA]</scope>
    <source>
        <strain evidence="20 21">KCTC 13187</strain>
    </source>
</reference>
<feature type="active site" description="GMP-histidine intermediate" evidence="18">
    <location>
        <position position="57"/>
    </location>
</feature>
<accession>A0A3A9K1G0</accession>
<keyword evidence="12 19" id="KW-0547">Nucleotide-binding</keyword>
<evidence type="ECO:0000313" key="21">
    <source>
        <dbReference type="Proteomes" id="UP000281498"/>
    </source>
</evidence>
<evidence type="ECO:0000256" key="9">
    <source>
        <dbReference type="ARBA" id="ARBA00012523"/>
    </source>
</evidence>
<keyword evidence="15 19" id="KW-0342">GTP-binding</keyword>
<gene>
    <name evidence="20" type="ORF">CR203_16725</name>
</gene>
<comment type="pathway">
    <text evidence="6">Cofactor biosynthesis; adenosylcobalamin biosynthesis; adenosylcobalamin from cob(II)yrinate a,c-diamide: step 5/7.</text>
</comment>
<dbReference type="UniPathway" id="UPA00148">
    <property type="reaction ID" value="UER00236"/>
</dbReference>
<evidence type="ECO:0000256" key="8">
    <source>
        <dbReference type="ARBA" id="ARBA00012016"/>
    </source>
</evidence>
<dbReference type="Pfam" id="PF02283">
    <property type="entry name" value="CobU"/>
    <property type="match status" value="1"/>
</dbReference>
<evidence type="ECO:0000256" key="17">
    <source>
        <dbReference type="ARBA" id="ARBA00030571"/>
    </source>
</evidence>
<dbReference type="GO" id="GO:0008820">
    <property type="term" value="F:cobinamide phosphate guanylyltransferase activity"/>
    <property type="evidence" value="ECO:0007669"/>
    <property type="project" value="UniProtKB-EC"/>
</dbReference>
<dbReference type="GO" id="GO:0043752">
    <property type="term" value="F:adenosylcobinamide kinase activity"/>
    <property type="evidence" value="ECO:0007669"/>
    <property type="project" value="UniProtKB-EC"/>
</dbReference>
<dbReference type="PANTHER" id="PTHR34848:SF1">
    <property type="entry name" value="BIFUNCTIONAL ADENOSYLCOBALAMIN BIOSYNTHESIS PROTEIN COBU"/>
    <property type="match status" value="1"/>
</dbReference>
<feature type="binding site" evidence="19">
    <location>
        <position position="69"/>
    </location>
    <ligand>
        <name>GTP</name>
        <dbReference type="ChEBI" id="CHEBI:37565"/>
    </ligand>
</feature>
<dbReference type="GO" id="GO:0009236">
    <property type="term" value="P:cobalamin biosynthetic process"/>
    <property type="evidence" value="ECO:0007669"/>
    <property type="project" value="UniProtKB-UniPathway"/>
</dbReference>
<evidence type="ECO:0000256" key="15">
    <source>
        <dbReference type="ARBA" id="ARBA00023134"/>
    </source>
</evidence>
<feature type="binding site" evidence="19">
    <location>
        <begin position="41"/>
        <end position="43"/>
    </location>
    <ligand>
        <name>GTP</name>
        <dbReference type="ChEBI" id="CHEBI:37565"/>
    </ligand>
</feature>
<organism evidence="20 21">
    <name type="scientific">Salipaludibacillus neizhouensis</name>
    <dbReference type="NCBI Taxonomy" id="885475"/>
    <lineage>
        <taxon>Bacteria</taxon>
        <taxon>Bacillati</taxon>
        <taxon>Bacillota</taxon>
        <taxon>Bacilli</taxon>
        <taxon>Bacillales</taxon>
        <taxon>Bacillaceae</taxon>
    </lineage>
</organism>
<dbReference type="PANTHER" id="PTHR34848">
    <property type="match status" value="1"/>
</dbReference>
<dbReference type="CDD" id="cd00544">
    <property type="entry name" value="CobU"/>
    <property type="match status" value="1"/>
</dbReference>
<evidence type="ECO:0000256" key="10">
    <source>
        <dbReference type="ARBA" id="ARBA00022573"/>
    </source>
</evidence>
<evidence type="ECO:0000313" key="20">
    <source>
        <dbReference type="EMBL" id="RKL66199.1"/>
    </source>
</evidence>
<evidence type="ECO:0000256" key="4">
    <source>
        <dbReference type="ARBA" id="ARBA00003889"/>
    </source>
</evidence>
<evidence type="ECO:0000256" key="19">
    <source>
        <dbReference type="PIRSR" id="PIRSR006135-2"/>
    </source>
</evidence>
<evidence type="ECO:0000256" key="12">
    <source>
        <dbReference type="ARBA" id="ARBA00022741"/>
    </source>
</evidence>
<evidence type="ECO:0000256" key="7">
    <source>
        <dbReference type="ARBA" id="ARBA00007490"/>
    </source>
</evidence>
<dbReference type="InterPro" id="IPR027417">
    <property type="entry name" value="P-loop_NTPase"/>
</dbReference>
<dbReference type="EC" id="2.7.1.156" evidence="8"/>
<evidence type="ECO:0000256" key="13">
    <source>
        <dbReference type="ARBA" id="ARBA00022777"/>
    </source>
</evidence>
<keyword evidence="13 20" id="KW-0418">Kinase</keyword>